<dbReference type="PROSITE" id="PS50109">
    <property type="entry name" value="HIS_KIN"/>
    <property type="match status" value="1"/>
</dbReference>
<feature type="domain" description="Response regulatory" evidence="8">
    <location>
        <begin position="924"/>
        <end position="1040"/>
    </location>
</feature>
<feature type="domain" description="PAS" evidence="9">
    <location>
        <begin position="370"/>
        <end position="411"/>
    </location>
</feature>
<dbReference type="SUPFAM" id="SSF55874">
    <property type="entry name" value="ATPase domain of HSP90 chaperone/DNA topoisomerase II/histidine kinase"/>
    <property type="match status" value="1"/>
</dbReference>
<keyword evidence="4" id="KW-0902">Two-component regulatory system</keyword>
<evidence type="ECO:0000256" key="6">
    <source>
        <dbReference type="SAM" id="Phobius"/>
    </source>
</evidence>
<dbReference type="InterPro" id="IPR001610">
    <property type="entry name" value="PAC"/>
</dbReference>
<feature type="transmembrane region" description="Helical" evidence="6">
    <location>
        <begin position="304"/>
        <end position="323"/>
    </location>
</feature>
<protein>
    <recommendedName>
        <fullName evidence="2">histidine kinase</fullName>
        <ecNumber evidence="2">2.7.13.3</ecNumber>
    </recommendedName>
</protein>
<keyword evidence="6" id="KW-0812">Transmembrane</keyword>
<dbReference type="SMART" id="SM00091">
    <property type="entry name" value="PAS"/>
    <property type="match status" value="1"/>
</dbReference>
<dbReference type="InterPro" id="IPR001789">
    <property type="entry name" value="Sig_transdc_resp-reg_receiver"/>
</dbReference>
<evidence type="ECO:0000256" key="1">
    <source>
        <dbReference type="ARBA" id="ARBA00000085"/>
    </source>
</evidence>
<dbReference type="InterPro" id="IPR036097">
    <property type="entry name" value="HisK_dim/P_sf"/>
</dbReference>
<dbReference type="SUPFAM" id="SSF55785">
    <property type="entry name" value="PYP-like sensor domain (PAS domain)"/>
    <property type="match status" value="2"/>
</dbReference>
<evidence type="ECO:0000259" key="9">
    <source>
        <dbReference type="PROSITE" id="PS50112"/>
    </source>
</evidence>
<evidence type="ECO:0000259" key="7">
    <source>
        <dbReference type="PROSITE" id="PS50109"/>
    </source>
</evidence>
<dbReference type="SMART" id="SM00086">
    <property type="entry name" value="PAC"/>
    <property type="match status" value="2"/>
</dbReference>
<dbReference type="Gene3D" id="3.30.450.20">
    <property type="entry name" value="PAS domain"/>
    <property type="match status" value="2"/>
</dbReference>
<dbReference type="AlphaFoldDB" id="A0A1G9J259"/>
<dbReference type="Gene3D" id="3.30.565.10">
    <property type="entry name" value="Histidine kinase-like ATPase, C-terminal domain"/>
    <property type="match status" value="1"/>
</dbReference>
<dbReference type="CDD" id="cd17546">
    <property type="entry name" value="REC_hyHK_CKI1_RcsC-like"/>
    <property type="match status" value="1"/>
</dbReference>
<organism evidence="11 12">
    <name type="scientific">Maridesulfovibrio ferrireducens</name>
    <dbReference type="NCBI Taxonomy" id="246191"/>
    <lineage>
        <taxon>Bacteria</taxon>
        <taxon>Pseudomonadati</taxon>
        <taxon>Thermodesulfobacteriota</taxon>
        <taxon>Desulfovibrionia</taxon>
        <taxon>Desulfovibrionales</taxon>
        <taxon>Desulfovibrionaceae</taxon>
        <taxon>Maridesulfovibrio</taxon>
    </lineage>
</organism>
<dbReference type="CDD" id="cd16922">
    <property type="entry name" value="HATPase_EvgS-ArcB-TorS-like"/>
    <property type="match status" value="1"/>
</dbReference>
<dbReference type="InterPro" id="IPR005467">
    <property type="entry name" value="His_kinase_dom"/>
</dbReference>
<dbReference type="OrthoDB" id="9796457at2"/>
<keyword evidence="3 5" id="KW-0597">Phosphoprotein</keyword>
<gene>
    <name evidence="11" type="ORF">SAMN05660337_2614</name>
</gene>
<dbReference type="GO" id="GO:0000155">
    <property type="term" value="F:phosphorelay sensor kinase activity"/>
    <property type="evidence" value="ECO:0007669"/>
    <property type="project" value="InterPro"/>
</dbReference>
<keyword evidence="6" id="KW-0472">Membrane</keyword>
<evidence type="ECO:0000259" key="8">
    <source>
        <dbReference type="PROSITE" id="PS50110"/>
    </source>
</evidence>
<evidence type="ECO:0000313" key="12">
    <source>
        <dbReference type="Proteomes" id="UP000199053"/>
    </source>
</evidence>
<dbReference type="Gene3D" id="1.10.287.130">
    <property type="match status" value="1"/>
</dbReference>
<keyword evidence="6" id="KW-1133">Transmembrane helix</keyword>
<dbReference type="PRINTS" id="PR00344">
    <property type="entry name" value="BCTRLSENSOR"/>
</dbReference>
<feature type="modified residue" description="4-aspartylphosphate" evidence="5">
    <location>
        <position position="975"/>
    </location>
</feature>
<dbReference type="InterPro" id="IPR003661">
    <property type="entry name" value="HisK_dim/P_dom"/>
</dbReference>
<feature type="transmembrane region" description="Helical" evidence="6">
    <location>
        <begin position="20"/>
        <end position="41"/>
    </location>
</feature>
<evidence type="ECO:0000259" key="10">
    <source>
        <dbReference type="PROSITE" id="PS50113"/>
    </source>
</evidence>
<dbReference type="Gene3D" id="3.40.50.2300">
    <property type="match status" value="1"/>
</dbReference>
<evidence type="ECO:0000256" key="5">
    <source>
        <dbReference type="PROSITE-ProRule" id="PRU00169"/>
    </source>
</evidence>
<dbReference type="Pfam" id="PF00512">
    <property type="entry name" value="HisKA"/>
    <property type="match status" value="1"/>
</dbReference>
<dbReference type="InterPro" id="IPR000700">
    <property type="entry name" value="PAS-assoc_C"/>
</dbReference>
<evidence type="ECO:0000313" key="11">
    <source>
        <dbReference type="EMBL" id="SDL31587.1"/>
    </source>
</evidence>
<dbReference type="FunFam" id="3.30.565.10:FF:000010">
    <property type="entry name" value="Sensor histidine kinase RcsC"/>
    <property type="match status" value="1"/>
</dbReference>
<dbReference type="SMART" id="SM00448">
    <property type="entry name" value="REC"/>
    <property type="match status" value="1"/>
</dbReference>
<dbReference type="InterPro" id="IPR011006">
    <property type="entry name" value="CheY-like_superfamily"/>
</dbReference>
<dbReference type="InterPro" id="IPR036890">
    <property type="entry name" value="HATPase_C_sf"/>
</dbReference>
<dbReference type="PROSITE" id="PS50112">
    <property type="entry name" value="PAS"/>
    <property type="match status" value="1"/>
</dbReference>
<dbReference type="STRING" id="246191.SAMN05660337_2614"/>
<evidence type="ECO:0000256" key="3">
    <source>
        <dbReference type="ARBA" id="ARBA00022553"/>
    </source>
</evidence>
<evidence type="ECO:0000256" key="2">
    <source>
        <dbReference type="ARBA" id="ARBA00012438"/>
    </source>
</evidence>
<comment type="catalytic activity">
    <reaction evidence="1">
        <text>ATP + protein L-histidine = ADP + protein N-phospho-L-histidine.</text>
        <dbReference type="EC" id="2.7.13.3"/>
    </reaction>
</comment>
<dbReference type="CDD" id="cd00082">
    <property type="entry name" value="HisKA"/>
    <property type="match status" value="1"/>
</dbReference>
<sequence length="1040" mass="115935">MDRDIVYGDSSPNYFRFRLIFISAVIVFAGLIGYVLWTSYCSQLQVRKTARSFFVGESAKRAMAVSFFFSGRLSELNGLASSAPLKSFISMQADPDFNVNDPGCSATFHNICKNISDTVSNKYYGQEQVFAKIVVLDSKGELLVDTDSECVLIRGNDSYAGYAVKAKDPLFSTGESGGVFSIVVGVPVKGDRGEPGTILGWVRVESLFESLGDMTASPSVGSDFLLIGRTVFAISDNSARESGQLLLMDVLGGDWRGLTLLEAGKSGRDVDYLAISSPVQRTSLHIVSLVEEQKLFGLLGPQKLLLFSIVLFLAIAAGCYYLVRATIMRQVYEARISEARRREEAINMQRLELKHEIEGRELADSLRIKAESRYRDIFDNAPMGIFQVSLDGHYLTVNSAYASILGYADAEDLIVSISNDRNRIYLNAEDFDNILGQLHLSGRVLGYEVLCVRKDGSTVWTRRDFRLVDSGSALPCYIEGFVIDITVRKKVEEKLLNNQKRLRSLFENSPVALWELDFSALKKKIDSCGETTVLNIRDKVLKDQNNVFQCVELIKVLAANNIAVDFIGANSREELLASGFSSYVVKNSWKYFRSILLDLVSGAMRHRSEFYFVRSDGKEQYFIVNCTIAPEYEDSWERVLATVEDISELKRIEKELRISKEEAQKANEAKGQFLANMTHEFRTPMNAIKGMVQLIQATELTTEQNENLRLIKSSVDSLLVIANDILDFSKIDSGHMELQTESLDLPMFLKEMRDVMDIGAMNKDLKVVLKTENVPTCVEIDSMRLRQILVNLLGNAVKFTSSGAVTLTAKLVPDVESGRKRNVYFEVSDTGIGLPDNGAEDLFKSFVQADLSITRKYGGTGLGLAICHRLVKLMGGDLKGGNNSEGGAVFSFVLPLMECPLDDVGIEETSANDKDVKDNFSKVKVLVAEDSKMNQILLRKIFEKNGLDNFVIVENGKEAVDAFTVSDDFDIIFMDIQMPVMDGFEATRAIRKLHSPVRIVALTANSDSEYWRRCKDCGMDTRITKPFNIEDLLAELKKVS</sequence>
<dbReference type="InterPro" id="IPR003594">
    <property type="entry name" value="HATPase_dom"/>
</dbReference>
<dbReference type="SMART" id="SM00387">
    <property type="entry name" value="HATPase_c"/>
    <property type="match status" value="1"/>
</dbReference>
<dbReference type="PANTHER" id="PTHR45339">
    <property type="entry name" value="HYBRID SIGNAL TRANSDUCTION HISTIDINE KINASE J"/>
    <property type="match status" value="1"/>
</dbReference>
<dbReference type="Pfam" id="PF13188">
    <property type="entry name" value="PAS_8"/>
    <property type="match status" value="1"/>
</dbReference>
<dbReference type="EMBL" id="FNGA01000004">
    <property type="protein sequence ID" value="SDL31587.1"/>
    <property type="molecule type" value="Genomic_DNA"/>
</dbReference>
<keyword evidence="12" id="KW-1185">Reference proteome</keyword>
<dbReference type="Pfam" id="PF02518">
    <property type="entry name" value="HATPase_c"/>
    <property type="match status" value="1"/>
</dbReference>
<dbReference type="SUPFAM" id="SSF52172">
    <property type="entry name" value="CheY-like"/>
    <property type="match status" value="1"/>
</dbReference>
<feature type="domain" description="PAC" evidence="10">
    <location>
        <begin position="445"/>
        <end position="497"/>
    </location>
</feature>
<dbReference type="InterPro" id="IPR004358">
    <property type="entry name" value="Sig_transdc_His_kin-like_C"/>
</dbReference>
<dbReference type="CDD" id="cd00130">
    <property type="entry name" value="PAS"/>
    <property type="match status" value="1"/>
</dbReference>
<dbReference type="SUPFAM" id="SSF47384">
    <property type="entry name" value="Homodimeric domain of signal transducing histidine kinase"/>
    <property type="match status" value="1"/>
</dbReference>
<reference evidence="12" key="1">
    <citation type="submission" date="2016-10" db="EMBL/GenBank/DDBJ databases">
        <authorList>
            <person name="Varghese N."/>
            <person name="Submissions S."/>
        </authorList>
    </citation>
    <scope>NUCLEOTIDE SEQUENCE [LARGE SCALE GENOMIC DNA]</scope>
    <source>
        <strain evidence="12">DSM 16995</strain>
    </source>
</reference>
<feature type="domain" description="PAC" evidence="10">
    <location>
        <begin position="606"/>
        <end position="658"/>
    </location>
</feature>
<dbReference type="PROSITE" id="PS50110">
    <property type="entry name" value="RESPONSE_REGULATORY"/>
    <property type="match status" value="1"/>
</dbReference>
<dbReference type="PROSITE" id="PS50113">
    <property type="entry name" value="PAC"/>
    <property type="match status" value="2"/>
</dbReference>
<name>A0A1G9J259_9BACT</name>
<feature type="domain" description="Histidine kinase" evidence="7">
    <location>
        <begin position="676"/>
        <end position="898"/>
    </location>
</feature>
<dbReference type="SMART" id="SM00388">
    <property type="entry name" value="HisKA"/>
    <property type="match status" value="1"/>
</dbReference>
<dbReference type="EC" id="2.7.13.3" evidence="2"/>
<dbReference type="NCBIfam" id="TIGR00229">
    <property type="entry name" value="sensory_box"/>
    <property type="match status" value="1"/>
</dbReference>
<dbReference type="InterPro" id="IPR035965">
    <property type="entry name" value="PAS-like_dom_sf"/>
</dbReference>
<dbReference type="Proteomes" id="UP000199053">
    <property type="component" value="Unassembled WGS sequence"/>
</dbReference>
<dbReference type="InterPro" id="IPR000014">
    <property type="entry name" value="PAS"/>
</dbReference>
<dbReference type="PANTHER" id="PTHR45339:SF1">
    <property type="entry name" value="HYBRID SIGNAL TRANSDUCTION HISTIDINE KINASE J"/>
    <property type="match status" value="1"/>
</dbReference>
<dbReference type="Pfam" id="PF00072">
    <property type="entry name" value="Response_reg"/>
    <property type="match status" value="1"/>
</dbReference>
<accession>A0A1G9J259</accession>
<proteinExistence type="predicted"/>
<evidence type="ECO:0000256" key="4">
    <source>
        <dbReference type="ARBA" id="ARBA00023012"/>
    </source>
</evidence>